<gene>
    <name evidence="1" type="ORF">MCOR_56009</name>
</gene>
<sequence length="156" mass="17555">MEDCQANTTVSQFFEKGIQTSTLSSRTKQLRTNEPQHAQGNDTLVRHGALYDEIDSVYYIPATGSIRTDPNIGNTPLEIKLSTPNNGRNFENTVTGNFVNRNPNDKFASGEIKPCISTEHVSTRSSEDESYLATCRKYINLEIFGNGEKHEHEREQ</sequence>
<proteinExistence type="predicted"/>
<dbReference type="EMBL" id="CACVKT020009960">
    <property type="protein sequence ID" value="CAC5424071.1"/>
    <property type="molecule type" value="Genomic_DNA"/>
</dbReference>
<protein>
    <submittedName>
        <fullName evidence="1">Uncharacterized protein</fullName>
    </submittedName>
</protein>
<evidence type="ECO:0000313" key="2">
    <source>
        <dbReference type="Proteomes" id="UP000507470"/>
    </source>
</evidence>
<organism evidence="1 2">
    <name type="scientific">Mytilus coruscus</name>
    <name type="common">Sea mussel</name>
    <dbReference type="NCBI Taxonomy" id="42192"/>
    <lineage>
        <taxon>Eukaryota</taxon>
        <taxon>Metazoa</taxon>
        <taxon>Spiralia</taxon>
        <taxon>Lophotrochozoa</taxon>
        <taxon>Mollusca</taxon>
        <taxon>Bivalvia</taxon>
        <taxon>Autobranchia</taxon>
        <taxon>Pteriomorphia</taxon>
        <taxon>Mytilida</taxon>
        <taxon>Mytiloidea</taxon>
        <taxon>Mytilidae</taxon>
        <taxon>Mytilinae</taxon>
        <taxon>Mytilus</taxon>
    </lineage>
</organism>
<accession>A0A6J8EXX8</accession>
<keyword evidence="2" id="KW-1185">Reference proteome</keyword>
<evidence type="ECO:0000313" key="1">
    <source>
        <dbReference type="EMBL" id="CAC5424071.1"/>
    </source>
</evidence>
<dbReference type="Proteomes" id="UP000507470">
    <property type="component" value="Unassembled WGS sequence"/>
</dbReference>
<dbReference type="AlphaFoldDB" id="A0A6J8EXX8"/>
<name>A0A6J8EXX8_MYTCO</name>
<reference evidence="1 2" key="1">
    <citation type="submission" date="2020-06" db="EMBL/GenBank/DDBJ databases">
        <authorList>
            <person name="Li R."/>
            <person name="Bekaert M."/>
        </authorList>
    </citation>
    <scope>NUCLEOTIDE SEQUENCE [LARGE SCALE GENOMIC DNA]</scope>
    <source>
        <strain evidence="2">wild</strain>
    </source>
</reference>